<proteinExistence type="predicted"/>
<protein>
    <submittedName>
        <fullName evidence="3">DUF2235 domain-containing protein</fullName>
    </submittedName>
</protein>
<dbReference type="Pfam" id="PF09994">
    <property type="entry name" value="T6SS_Tle1-like_cat"/>
    <property type="match status" value="1"/>
</dbReference>
<dbReference type="AlphaFoldDB" id="A0A4Q1JWP2"/>
<name>A0A4Q1JWP2_9GAMM</name>
<evidence type="ECO:0000259" key="2">
    <source>
        <dbReference type="Pfam" id="PF09994"/>
    </source>
</evidence>
<keyword evidence="4" id="KW-1185">Reference proteome</keyword>
<evidence type="ECO:0000256" key="1">
    <source>
        <dbReference type="SAM" id="MobiDB-lite"/>
    </source>
</evidence>
<gene>
    <name evidence="3" type="ORF">EPA99_09565</name>
</gene>
<feature type="compositionally biased region" description="Polar residues" evidence="1">
    <location>
        <begin position="405"/>
        <end position="417"/>
    </location>
</feature>
<dbReference type="RefSeq" id="WP_129470990.1">
    <property type="nucleotide sequence ID" value="NZ_SAWZ01000004.1"/>
</dbReference>
<feature type="region of interest" description="Disordered" evidence="1">
    <location>
        <begin position="504"/>
        <end position="526"/>
    </location>
</feature>
<dbReference type="PANTHER" id="PTHR33840">
    <property type="match status" value="1"/>
</dbReference>
<organism evidence="3 4">
    <name type="scientific">Pseudoxanthomonas composti</name>
    <dbReference type="NCBI Taxonomy" id="2137479"/>
    <lineage>
        <taxon>Bacteria</taxon>
        <taxon>Pseudomonadati</taxon>
        <taxon>Pseudomonadota</taxon>
        <taxon>Gammaproteobacteria</taxon>
        <taxon>Lysobacterales</taxon>
        <taxon>Lysobacteraceae</taxon>
        <taxon>Pseudoxanthomonas</taxon>
    </lineage>
</organism>
<evidence type="ECO:0000313" key="4">
    <source>
        <dbReference type="Proteomes" id="UP000289784"/>
    </source>
</evidence>
<evidence type="ECO:0000313" key="3">
    <source>
        <dbReference type="EMBL" id="RXR06078.1"/>
    </source>
</evidence>
<accession>A0A4Q1JWP2</accession>
<dbReference type="Proteomes" id="UP000289784">
    <property type="component" value="Unassembled WGS sequence"/>
</dbReference>
<sequence length="526" mass="57781">MGGTRKDGEPHKPEKDGLLADGVSYYAADQAQLDSYRQAAGQLGRFSAPVLIELDKPNQRMFVAAFDGTGNDADKDPEHATNVAKFRDQIERRNEDGLTNIRVGYVPGPGTQDDFVARTLDGARGHTYDQRLEQMYKVFIDQAARWQRSNPDVEISVTTVGFSRGAEQAAGFARLLHERGIQKPEAVEYRRDREGNIIGSPTFNPDIPPLVPPGQIPQAVALFDPVGTGVPVNEKDRRLPPSVISGVQIIAADEHRGLFKSTHIIDPGASEDGRFLGVVVAGAHSDVGGSYHRDGLAIRSGNLMTDYLNSLSDRPFLEKRAEPLEPGRNVVHRSEEGMLLYRLGSKVDRQSEDGYIQRLVPKDRVDKVVDAYNAEPVDPAMKARFEYRPVKIGEAPPGQPADRLAQQSEISAPTPSLSGKDWALHDALRERMPPQHAGDDRLMQLTLSARQAGIEAESLKGVQEANGKLWVVGQTPGFRAAVDLSQPAPAVQESARGLNEFERARQQDAAVQSRQQEHAPPQQRMQ</sequence>
<feature type="domain" description="T6SS Phospholipase effector Tle1-like catalytic" evidence="2">
    <location>
        <begin position="61"/>
        <end position="186"/>
    </location>
</feature>
<comment type="caution">
    <text evidence="3">The sequence shown here is derived from an EMBL/GenBank/DDBJ whole genome shotgun (WGS) entry which is preliminary data.</text>
</comment>
<reference evidence="3 4" key="1">
    <citation type="submission" date="2019-01" db="EMBL/GenBank/DDBJ databases">
        <title>Pseudoxanthomonas composti sp. nov., isolated from compost.</title>
        <authorList>
            <person name="Yang G."/>
        </authorList>
    </citation>
    <scope>NUCLEOTIDE SEQUENCE [LARGE SCALE GENOMIC DNA]</scope>
    <source>
        <strain evidence="3 4">GSS15</strain>
    </source>
</reference>
<dbReference type="PANTHER" id="PTHR33840:SF1">
    <property type="entry name" value="TLE1 PHOSPHOLIPASE DOMAIN-CONTAINING PROTEIN"/>
    <property type="match status" value="1"/>
</dbReference>
<dbReference type="InterPro" id="IPR018712">
    <property type="entry name" value="Tle1-like_cat"/>
</dbReference>
<feature type="region of interest" description="Disordered" evidence="1">
    <location>
        <begin position="392"/>
        <end position="419"/>
    </location>
</feature>
<dbReference type="EMBL" id="SAWZ01000004">
    <property type="protein sequence ID" value="RXR06078.1"/>
    <property type="molecule type" value="Genomic_DNA"/>
</dbReference>
<dbReference type="OrthoDB" id="5952792at2"/>